<dbReference type="InterPro" id="IPR036770">
    <property type="entry name" value="Ankyrin_rpt-contain_sf"/>
</dbReference>
<proteinExistence type="inferred from homology"/>
<comment type="caution">
    <text evidence="8">The sequence shown here is derived from an EMBL/GenBank/DDBJ whole genome shotgun (WGS) entry which is preliminary data.</text>
</comment>
<dbReference type="InterPro" id="IPR017441">
    <property type="entry name" value="Protein_kinase_ATP_BS"/>
</dbReference>
<keyword evidence="4" id="KW-0040">ANK repeat</keyword>
<comment type="similarity">
    <text evidence="1">Belongs to the protein kinase superfamily. TKL Ser/Thr protein kinase family.</text>
</comment>
<dbReference type="PROSITE" id="PS50011">
    <property type="entry name" value="PROTEIN_KINASE_DOM"/>
    <property type="match status" value="1"/>
</dbReference>
<evidence type="ECO:0000256" key="6">
    <source>
        <dbReference type="SAM" id="MobiDB-lite"/>
    </source>
</evidence>
<evidence type="ECO:0000256" key="5">
    <source>
        <dbReference type="PROSITE-ProRule" id="PRU10141"/>
    </source>
</evidence>
<dbReference type="EMBL" id="CAKKNE010000001">
    <property type="protein sequence ID" value="CAH0364506.1"/>
    <property type="molecule type" value="Genomic_DNA"/>
</dbReference>
<dbReference type="PROSITE" id="PS50088">
    <property type="entry name" value="ANK_REPEAT"/>
    <property type="match status" value="2"/>
</dbReference>
<evidence type="ECO:0000256" key="4">
    <source>
        <dbReference type="PROSITE-ProRule" id="PRU00023"/>
    </source>
</evidence>
<dbReference type="InterPro" id="IPR051681">
    <property type="entry name" value="Ser/Thr_Kinases-Pseudokinases"/>
</dbReference>
<accession>A0A8J2S7A5</accession>
<dbReference type="AlphaFoldDB" id="A0A8J2S7A5"/>
<evidence type="ECO:0000256" key="3">
    <source>
        <dbReference type="ARBA" id="ARBA00022840"/>
    </source>
</evidence>
<dbReference type="InterPro" id="IPR008271">
    <property type="entry name" value="Ser/Thr_kinase_AS"/>
</dbReference>
<evidence type="ECO:0000256" key="1">
    <source>
        <dbReference type="ARBA" id="ARBA00005843"/>
    </source>
</evidence>
<dbReference type="Pfam" id="PF12796">
    <property type="entry name" value="Ank_2"/>
    <property type="match status" value="1"/>
</dbReference>
<gene>
    <name evidence="8" type="ORF">PECAL_1P08720</name>
</gene>
<feature type="region of interest" description="Disordered" evidence="6">
    <location>
        <begin position="1"/>
        <end position="35"/>
    </location>
</feature>
<dbReference type="SMART" id="SM00220">
    <property type="entry name" value="S_TKc"/>
    <property type="match status" value="1"/>
</dbReference>
<feature type="repeat" description="ANK" evidence="4">
    <location>
        <begin position="179"/>
        <end position="211"/>
    </location>
</feature>
<dbReference type="PANTHER" id="PTHR44329">
    <property type="entry name" value="SERINE/THREONINE-PROTEIN KINASE TNNI3K-RELATED"/>
    <property type="match status" value="1"/>
</dbReference>
<feature type="domain" description="Protein kinase" evidence="7">
    <location>
        <begin position="267"/>
        <end position="537"/>
    </location>
</feature>
<dbReference type="GO" id="GO:0005524">
    <property type="term" value="F:ATP binding"/>
    <property type="evidence" value="ECO:0007669"/>
    <property type="project" value="UniProtKB-UniRule"/>
</dbReference>
<dbReference type="PROSITE" id="PS50297">
    <property type="entry name" value="ANK_REP_REGION"/>
    <property type="match status" value="2"/>
</dbReference>
<feature type="compositionally biased region" description="Basic and acidic residues" evidence="6">
    <location>
        <begin position="9"/>
        <end position="35"/>
    </location>
</feature>
<dbReference type="Gene3D" id="3.30.200.20">
    <property type="entry name" value="Phosphorylase Kinase, domain 1"/>
    <property type="match status" value="1"/>
</dbReference>
<dbReference type="Proteomes" id="UP000789595">
    <property type="component" value="Unassembled WGS sequence"/>
</dbReference>
<sequence>MTGRISPPRKGERSSSMDDSGLDHRFDSGKGYKTKQSELDDVERYVAGCMLLRHVARGEREQARKLCTDDARLVNYRDYDRRTVLHLAASEGRLGILEDLLNRGARPNRSDRWGGSPLDDALRHRHHAVASELRKRGARLGAGVDYGAQIIAAAAAGDVRAVEDLLDDGAIHANAQDYDGRRPLHLAAGEEHLEVVTLLLSRGADPGVRDRWGHAPLDGCSHDGACEKALITAGAPPRRMDGSQASGRGDQTPRDGGCEFITDPQDVELLERLGGGSFGVVYRATWRGTPVAAKCLRATAGNSEDEALALKDFHNEATVLFRLRHPNIATLLAYSDAPGKEILVSELMRGSVLDRLRVLGDGRYLQKPKALRWATELCRGMAYLHSRRPPVLHRDLKPGNLLLDSNDSIKITDFGLATIRVASTESKSPGPDSPEDLTGTTGSFRFMAPEVAASKPYGRPVDVYSFAMILYNLYASEPPWRGESGESAARHGIRGERPNLPRSWDQKVVDLIRNCWAHEPAARPSFLAILDLLDELASAGLVEADTAFSTRAKKACCVVS</sequence>
<dbReference type="PANTHER" id="PTHR44329:SF140">
    <property type="entry name" value="INACTIVE PROTEIN TYROSINE KINASE PTKL"/>
    <property type="match status" value="1"/>
</dbReference>
<dbReference type="SUPFAM" id="SSF56112">
    <property type="entry name" value="Protein kinase-like (PK-like)"/>
    <property type="match status" value="1"/>
</dbReference>
<dbReference type="SUPFAM" id="SSF48403">
    <property type="entry name" value="Ankyrin repeat"/>
    <property type="match status" value="1"/>
</dbReference>
<reference evidence="8" key="1">
    <citation type="submission" date="2021-11" db="EMBL/GenBank/DDBJ databases">
        <authorList>
            <consortium name="Genoscope - CEA"/>
            <person name="William W."/>
        </authorList>
    </citation>
    <scope>NUCLEOTIDE SEQUENCE</scope>
</reference>
<dbReference type="PROSITE" id="PS00107">
    <property type="entry name" value="PROTEIN_KINASE_ATP"/>
    <property type="match status" value="1"/>
</dbReference>
<dbReference type="Gene3D" id="1.10.510.10">
    <property type="entry name" value="Transferase(Phosphotransferase) domain 1"/>
    <property type="match status" value="1"/>
</dbReference>
<dbReference type="InterPro" id="IPR002110">
    <property type="entry name" value="Ankyrin_rpt"/>
</dbReference>
<keyword evidence="2 5" id="KW-0547">Nucleotide-binding</keyword>
<evidence type="ECO:0000313" key="9">
    <source>
        <dbReference type="Proteomes" id="UP000789595"/>
    </source>
</evidence>
<dbReference type="PROSITE" id="PS00108">
    <property type="entry name" value="PROTEIN_KINASE_ST"/>
    <property type="match status" value="1"/>
</dbReference>
<evidence type="ECO:0000313" key="8">
    <source>
        <dbReference type="EMBL" id="CAH0364506.1"/>
    </source>
</evidence>
<feature type="binding site" evidence="5">
    <location>
        <position position="294"/>
    </location>
    <ligand>
        <name>ATP</name>
        <dbReference type="ChEBI" id="CHEBI:30616"/>
    </ligand>
</feature>
<dbReference type="Pfam" id="PF13637">
    <property type="entry name" value="Ank_4"/>
    <property type="match status" value="1"/>
</dbReference>
<feature type="repeat" description="ANK" evidence="4">
    <location>
        <begin position="80"/>
        <end position="112"/>
    </location>
</feature>
<keyword evidence="3 5" id="KW-0067">ATP-binding</keyword>
<dbReference type="GO" id="GO:0004674">
    <property type="term" value="F:protein serine/threonine kinase activity"/>
    <property type="evidence" value="ECO:0007669"/>
    <property type="project" value="TreeGrafter"/>
</dbReference>
<feature type="region of interest" description="Disordered" evidence="6">
    <location>
        <begin position="234"/>
        <end position="256"/>
    </location>
</feature>
<dbReference type="SMART" id="SM00248">
    <property type="entry name" value="ANK"/>
    <property type="match status" value="3"/>
</dbReference>
<dbReference type="Gene3D" id="1.25.40.20">
    <property type="entry name" value="Ankyrin repeat-containing domain"/>
    <property type="match status" value="2"/>
</dbReference>
<dbReference type="InterPro" id="IPR000719">
    <property type="entry name" value="Prot_kinase_dom"/>
</dbReference>
<organism evidence="8 9">
    <name type="scientific">Pelagomonas calceolata</name>
    <dbReference type="NCBI Taxonomy" id="35677"/>
    <lineage>
        <taxon>Eukaryota</taxon>
        <taxon>Sar</taxon>
        <taxon>Stramenopiles</taxon>
        <taxon>Ochrophyta</taxon>
        <taxon>Pelagophyceae</taxon>
        <taxon>Pelagomonadales</taxon>
        <taxon>Pelagomonadaceae</taxon>
        <taxon>Pelagomonas</taxon>
    </lineage>
</organism>
<evidence type="ECO:0000259" key="7">
    <source>
        <dbReference type="PROSITE" id="PS50011"/>
    </source>
</evidence>
<dbReference type="Pfam" id="PF00069">
    <property type="entry name" value="Pkinase"/>
    <property type="match status" value="1"/>
</dbReference>
<dbReference type="InterPro" id="IPR011009">
    <property type="entry name" value="Kinase-like_dom_sf"/>
</dbReference>
<dbReference type="OrthoDB" id="4062651at2759"/>
<dbReference type="PIRSF" id="PIRSF000654">
    <property type="entry name" value="Integrin-linked_kinase"/>
    <property type="match status" value="1"/>
</dbReference>
<keyword evidence="9" id="KW-1185">Reference proteome</keyword>
<protein>
    <recommendedName>
        <fullName evidence="7">Protein kinase domain-containing protein</fullName>
    </recommendedName>
</protein>
<evidence type="ECO:0000256" key="2">
    <source>
        <dbReference type="ARBA" id="ARBA00022741"/>
    </source>
</evidence>
<dbReference type="CDD" id="cd13999">
    <property type="entry name" value="STKc_MAP3K-like"/>
    <property type="match status" value="1"/>
</dbReference>
<name>A0A8J2S7A5_9STRA</name>